<sequence length="388" mass="43204">MNSVRNRKIIKIAIVSFVIVLLLYFIFHHKTKSTTDTLPVPVVFVKNPEVVEMGEYITQTGNTVAYNSVNLVARVEGYLDAVKFTDGSFVKEGQELFIIEPQPYLEKLLEAESQVAIAKAAHAYNQAEYERQRQMYKENATSLKNVEKWRAQAEESKAAIAKNVANAKVAAINYSYTHVRAPFDGRIGRHLVDPGNLVGNGKATNLATLEQINPIYVYFNLNELDLIKLREAAKARGFKPSDISKIPVFVGMQNETNFPHRGKLDFVNTGLNASTGTMQFRAILSNENHVLLPGLYVQVRIPVRKPQPQLTVPDTAIQYDQIGPYLYTVDNNNYVETKRVVLGSMEQGKRAILKGLEKDDKVIVDGLQNATPGNGVNPKVQSNSLGNA</sequence>
<accession>A0A222P478</accession>
<dbReference type="EMBL" id="CP016397">
    <property type="protein sequence ID" value="ASQ46648.1"/>
    <property type="molecule type" value="Genomic_DNA"/>
</dbReference>
<evidence type="ECO:0000256" key="3">
    <source>
        <dbReference type="SAM" id="MobiDB-lite"/>
    </source>
</evidence>
<protein>
    <submittedName>
        <fullName evidence="8">Efflux pump periplasmic linker BepF</fullName>
    </submittedName>
</protein>
<gene>
    <name evidence="8" type="primary">bepF_2</name>
    <name evidence="8" type="ORF">clem_10510</name>
</gene>
<dbReference type="Gene3D" id="1.10.287.470">
    <property type="entry name" value="Helix hairpin bin"/>
    <property type="match status" value="1"/>
</dbReference>
<keyword evidence="9" id="KW-1185">Reference proteome</keyword>
<evidence type="ECO:0000313" key="8">
    <source>
        <dbReference type="EMBL" id="ASQ46648.1"/>
    </source>
</evidence>
<dbReference type="Gene3D" id="2.40.30.170">
    <property type="match status" value="1"/>
</dbReference>
<comment type="similarity">
    <text evidence="2">Belongs to the membrane fusion protein (MFP) (TC 8.A.1) family.</text>
</comment>
<dbReference type="InterPro" id="IPR058626">
    <property type="entry name" value="MdtA-like_b-barrel"/>
</dbReference>
<keyword evidence="4" id="KW-1133">Transmembrane helix</keyword>
<dbReference type="RefSeq" id="WP_094091487.1">
    <property type="nucleotide sequence ID" value="NZ_CP016397.1"/>
</dbReference>
<dbReference type="NCBIfam" id="TIGR01730">
    <property type="entry name" value="RND_mfp"/>
    <property type="match status" value="1"/>
</dbReference>
<dbReference type="GO" id="GO:0030313">
    <property type="term" value="C:cell envelope"/>
    <property type="evidence" value="ECO:0007669"/>
    <property type="project" value="UniProtKB-SubCell"/>
</dbReference>
<dbReference type="Gene3D" id="2.40.50.100">
    <property type="match status" value="1"/>
</dbReference>
<dbReference type="Pfam" id="PF25917">
    <property type="entry name" value="BSH_RND"/>
    <property type="match status" value="1"/>
</dbReference>
<dbReference type="Pfam" id="PF25967">
    <property type="entry name" value="RND-MFP_C"/>
    <property type="match status" value="1"/>
</dbReference>
<evidence type="ECO:0000259" key="5">
    <source>
        <dbReference type="Pfam" id="PF25917"/>
    </source>
</evidence>
<feature type="domain" description="Multidrug resistance protein MdtA-like barrel-sandwich hybrid" evidence="5">
    <location>
        <begin position="68"/>
        <end position="208"/>
    </location>
</feature>
<dbReference type="Pfam" id="PF25944">
    <property type="entry name" value="Beta-barrel_RND"/>
    <property type="match status" value="1"/>
</dbReference>
<evidence type="ECO:0000259" key="6">
    <source>
        <dbReference type="Pfam" id="PF25944"/>
    </source>
</evidence>
<dbReference type="GO" id="GO:0022857">
    <property type="term" value="F:transmembrane transporter activity"/>
    <property type="evidence" value="ECO:0007669"/>
    <property type="project" value="InterPro"/>
</dbReference>
<comment type="subcellular location">
    <subcellularLocation>
        <location evidence="1">Cell inner membrane</location>
        <topology evidence="1">Lipid-anchor</topology>
    </subcellularLocation>
</comment>
<dbReference type="InterPro" id="IPR058625">
    <property type="entry name" value="MdtA-like_BSH"/>
</dbReference>
<keyword evidence="4" id="KW-0472">Membrane</keyword>
<dbReference type="Gene3D" id="2.40.420.20">
    <property type="match status" value="1"/>
</dbReference>
<dbReference type="PANTHER" id="PTHR30158:SF24">
    <property type="entry name" value="HLYD FAMILY SECRETION PROTEIN"/>
    <property type="match status" value="1"/>
</dbReference>
<evidence type="ECO:0000256" key="4">
    <source>
        <dbReference type="SAM" id="Phobius"/>
    </source>
</evidence>
<proteinExistence type="inferred from homology"/>
<feature type="domain" description="Multidrug resistance protein MdtA-like beta-barrel" evidence="6">
    <location>
        <begin position="214"/>
        <end position="303"/>
    </location>
</feature>
<dbReference type="KEGG" id="lcd:clem_10510"/>
<dbReference type="Proteomes" id="UP000201728">
    <property type="component" value="Chromosome"/>
</dbReference>
<dbReference type="InterPro" id="IPR006143">
    <property type="entry name" value="RND_pump_MFP"/>
</dbReference>
<keyword evidence="4" id="KW-0812">Transmembrane</keyword>
<feature type="domain" description="Multidrug resistance protein MdtA-like C-terminal permuted SH3" evidence="7">
    <location>
        <begin position="310"/>
        <end position="368"/>
    </location>
</feature>
<feature type="transmembrane region" description="Helical" evidence="4">
    <location>
        <begin position="9"/>
        <end position="27"/>
    </location>
</feature>
<evidence type="ECO:0000256" key="1">
    <source>
        <dbReference type="ARBA" id="ARBA00004519"/>
    </source>
</evidence>
<dbReference type="GO" id="GO:0046677">
    <property type="term" value="P:response to antibiotic"/>
    <property type="evidence" value="ECO:0007669"/>
    <property type="project" value="TreeGrafter"/>
</dbReference>
<dbReference type="GO" id="GO:0005886">
    <property type="term" value="C:plasma membrane"/>
    <property type="evidence" value="ECO:0007669"/>
    <property type="project" value="TreeGrafter"/>
</dbReference>
<dbReference type="AlphaFoldDB" id="A0A222P478"/>
<evidence type="ECO:0000256" key="2">
    <source>
        <dbReference type="ARBA" id="ARBA00009477"/>
    </source>
</evidence>
<reference evidence="9" key="1">
    <citation type="submission" date="2016-07" db="EMBL/GenBank/DDBJ databases">
        <authorList>
            <person name="Florea S."/>
            <person name="Webb J.S."/>
            <person name="Jaromczyk J."/>
            <person name="Schardl C.L."/>
        </authorList>
    </citation>
    <scope>NUCLEOTIDE SEQUENCE [LARGE SCALE GENOMIC DNA]</scope>
    <source>
        <strain evidence="9">CDC-D5610</strain>
    </source>
</reference>
<evidence type="ECO:0000259" key="7">
    <source>
        <dbReference type="Pfam" id="PF25967"/>
    </source>
</evidence>
<dbReference type="OrthoDB" id="9800613at2"/>
<name>A0A222P478_9GAMM</name>
<feature type="region of interest" description="Disordered" evidence="3">
    <location>
        <begin position="369"/>
        <end position="388"/>
    </location>
</feature>
<dbReference type="PANTHER" id="PTHR30158">
    <property type="entry name" value="ACRA/E-RELATED COMPONENT OF DRUG EFFLUX TRANSPORTER"/>
    <property type="match status" value="1"/>
</dbReference>
<organism evidence="8 9">
    <name type="scientific">Legionella clemsonensis</name>
    <dbReference type="NCBI Taxonomy" id="1867846"/>
    <lineage>
        <taxon>Bacteria</taxon>
        <taxon>Pseudomonadati</taxon>
        <taxon>Pseudomonadota</taxon>
        <taxon>Gammaproteobacteria</taxon>
        <taxon>Legionellales</taxon>
        <taxon>Legionellaceae</taxon>
        <taxon>Legionella</taxon>
    </lineage>
</organism>
<dbReference type="InterPro" id="IPR058627">
    <property type="entry name" value="MdtA-like_C"/>
</dbReference>
<evidence type="ECO:0000313" key="9">
    <source>
        <dbReference type="Proteomes" id="UP000201728"/>
    </source>
</evidence>
<dbReference type="SUPFAM" id="SSF111369">
    <property type="entry name" value="HlyD-like secretion proteins"/>
    <property type="match status" value="1"/>
</dbReference>